<dbReference type="InParanoid" id="A0A2H3CXP0"/>
<gene>
    <name evidence="1" type="ORF">ARMGADRAFT_1035698</name>
</gene>
<dbReference type="OrthoDB" id="3236755at2759"/>
<keyword evidence="2" id="KW-1185">Reference proteome</keyword>
<name>A0A2H3CXP0_ARMGA</name>
<evidence type="ECO:0000313" key="2">
    <source>
        <dbReference type="Proteomes" id="UP000217790"/>
    </source>
</evidence>
<protein>
    <submittedName>
        <fullName evidence="1">Uncharacterized protein</fullName>
    </submittedName>
</protein>
<sequence length="164" mass="19103">MLLYLQNQYSYDTSIDESRPLAVMKWFEGLIDDLNGQLLLHSQLKVLTMTVVTQIRQYYTNQHNAWICEEKGKKAANIKFSTIQTPVNFSLRQIWLCMMTMMSSDLLWLQALLERMITIPLILIDVVNHTDLNLKGLKFMLTTVRTLSTVVKDGDQMETRPKMK</sequence>
<organism evidence="1 2">
    <name type="scientific">Armillaria gallica</name>
    <name type="common">Bulbous honey fungus</name>
    <name type="synonym">Armillaria bulbosa</name>
    <dbReference type="NCBI Taxonomy" id="47427"/>
    <lineage>
        <taxon>Eukaryota</taxon>
        <taxon>Fungi</taxon>
        <taxon>Dikarya</taxon>
        <taxon>Basidiomycota</taxon>
        <taxon>Agaricomycotina</taxon>
        <taxon>Agaricomycetes</taxon>
        <taxon>Agaricomycetidae</taxon>
        <taxon>Agaricales</taxon>
        <taxon>Marasmiineae</taxon>
        <taxon>Physalacriaceae</taxon>
        <taxon>Armillaria</taxon>
    </lineage>
</organism>
<proteinExistence type="predicted"/>
<dbReference type="AlphaFoldDB" id="A0A2H3CXP0"/>
<dbReference type="EMBL" id="KZ293685">
    <property type="protein sequence ID" value="PBK86244.1"/>
    <property type="molecule type" value="Genomic_DNA"/>
</dbReference>
<reference evidence="2" key="1">
    <citation type="journal article" date="2017" name="Nat. Ecol. Evol.">
        <title>Genome expansion and lineage-specific genetic innovations in the forest pathogenic fungi Armillaria.</title>
        <authorList>
            <person name="Sipos G."/>
            <person name="Prasanna A.N."/>
            <person name="Walter M.C."/>
            <person name="O'Connor E."/>
            <person name="Balint B."/>
            <person name="Krizsan K."/>
            <person name="Kiss B."/>
            <person name="Hess J."/>
            <person name="Varga T."/>
            <person name="Slot J."/>
            <person name="Riley R."/>
            <person name="Boka B."/>
            <person name="Rigling D."/>
            <person name="Barry K."/>
            <person name="Lee J."/>
            <person name="Mihaltcheva S."/>
            <person name="LaButti K."/>
            <person name="Lipzen A."/>
            <person name="Waldron R."/>
            <person name="Moloney N.M."/>
            <person name="Sperisen C."/>
            <person name="Kredics L."/>
            <person name="Vagvoelgyi C."/>
            <person name="Patrignani A."/>
            <person name="Fitzpatrick D."/>
            <person name="Nagy I."/>
            <person name="Doyle S."/>
            <person name="Anderson J.B."/>
            <person name="Grigoriev I.V."/>
            <person name="Gueldener U."/>
            <person name="Muensterkoetter M."/>
            <person name="Nagy L.G."/>
        </authorList>
    </citation>
    <scope>NUCLEOTIDE SEQUENCE [LARGE SCALE GENOMIC DNA]</scope>
    <source>
        <strain evidence="2">Ar21-2</strain>
    </source>
</reference>
<evidence type="ECO:0000313" key="1">
    <source>
        <dbReference type="EMBL" id="PBK86244.1"/>
    </source>
</evidence>
<dbReference type="Proteomes" id="UP000217790">
    <property type="component" value="Unassembled WGS sequence"/>
</dbReference>
<accession>A0A2H3CXP0</accession>